<dbReference type="EMBL" id="MCAQ01000012">
    <property type="protein sequence ID" value="RKF36885.1"/>
    <property type="molecule type" value="Genomic_DNA"/>
</dbReference>
<accession>A0A420FV95</accession>
<dbReference type="SUPFAM" id="SSF56954">
    <property type="entry name" value="Outer membrane efflux proteins (OEP)"/>
    <property type="match status" value="1"/>
</dbReference>
<evidence type="ECO:0000313" key="3">
    <source>
        <dbReference type="EMBL" id="RKF36885.1"/>
    </source>
</evidence>
<organism evidence="3 4">
    <name type="scientific">Sphingobacterium siyangense</name>
    <dbReference type="NCBI Taxonomy" id="459529"/>
    <lineage>
        <taxon>Bacteria</taxon>
        <taxon>Pseudomonadati</taxon>
        <taxon>Bacteroidota</taxon>
        <taxon>Sphingobacteriia</taxon>
        <taxon>Sphingobacteriales</taxon>
        <taxon>Sphingobacteriaceae</taxon>
        <taxon>Sphingobacterium</taxon>
    </lineage>
</organism>
<reference evidence="3 4" key="1">
    <citation type="submission" date="2016-07" db="EMBL/GenBank/DDBJ databases">
        <title>Genome analysis of Sphingobacterium siyangense T12B17.</title>
        <authorList>
            <person name="Xu D."/>
            <person name="Su Y."/>
            <person name="Zheng S."/>
        </authorList>
    </citation>
    <scope>NUCLEOTIDE SEQUENCE [LARGE SCALE GENOMIC DNA]</scope>
    <source>
        <strain evidence="3 4">T12B17</strain>
    </source>
</reference>
<evidence type="ECO:0000256" key="2">
    <source>
        <dbReference type="SAM" id="SignalP"/>
    </source>
</evidence>
<evidence type="ECO:0008006" key="5">
    <source>
        <dbReference type="Google" id="ProtNLM"/>
    </source>
</evidence>
<name>A0A420FV95_9SPHI</name>
<evidence type="ECO:0000256" key="1">
    <source>
        <dbReference type="ARBA" id="ARBA00007613"/>
    </source>
</evidence>
<dbReference type="AlphaFoldDB" id="A0A420FV95"/>
<evidence type="ECO:0000313" key="4">
    <source>
        <dbReference type="Proteomes" id="UP000286402"/>
    </source>
</evidence>
<gene>
    <name evidence="3" type="ORF">BCY89_04230</name>
</gene>
<dbReference type="InterPro" id="IPR010131">
    <property type="entry name" value="MdtP/NodT-like"/>
</dbReference>
<feature type="signal peptide" evidence="2">
    <location>
        <begin position="1"/>
        <end position="21"/>
    </location>
</feature>
<dbReference type="RefSeq" id="WP_120334026.1">
    <property type="nucleotide sequence ID" value="NZ_JBPFRJ010000003.1"/>
</dbReference>
<dbReference type="Pfam" id="PF02321">
    <property type="entry name" value="OEP"/>
    <property type="match status" value="2"/>
</dbReference>
<dbReference type="Proteomes" id="UP000286402">
    <property type="component" value="Unassembled WGS sequence"/>
</dbReference>
<feature type="chain" id="PRO_5019400393" description="Outer membrane protein TolC" evidence="2">
    <location>
        <begin position="22"/>
        <end position="462"/>
    </location>
</feature>
<sequence>MFQKLVLMGHVLLCCSFFSYGQESHVPIKLNQLLSSVTQHAPSLRTDYVRTQVQQARAAEVKNNRLPSLKLSYQADVGSNNNVPGPYFGFGLVPTNNGGIRADNKYQAVSSNLGIAAFQWEVYNFGQFNAQDQLAQAEVTLENRRFEQSKYDLQSFTIYSYLQLLKLHDLIGIQSRSIARNQEIRQSIFALVKSGIRAGVDTSMADAEISRSQLGLIELDNQQQQLQIQLATLAGMPPAQIVADTTAEKILFEQVKNAPIELDGGRQHPMIAYYNALFDKTKMEEKLVANSYRPKLFLSGAVWGRASSVHSDNSYGSLADGFGLQRANYLVGLGINYNLFDLRRKKVKLNTQRLMVDEAGQKVQEQQANIAMNIAQSTTEVATAERRLKEIPRQTKAANAAYRQKFSLYKNGLIDIVEVNVAQNMLNQAERDYITAKYNYYLALFHQVVAQNNVDGFLQLFN</sequence>
<comment type="similarity">
    <text evidence="1">Belongs to the outer membrane factor (OMF) (TC 1.B.17) family.</text>
</comment>
<dbReference type="PANTHER" id="PTHR30203:SF29">
    <property type="entry name" value="PROTEIN CYAE"/>
    <property type="match status" value="1"/>
</dbReference>
<keyword evidence="4" id="KW-1185">Reference proteome</keyword>
<dbReference type="Gene3D" id="1.20.1600.10">
    <property type="entry name" value="Outer membrane efflux proteins (OEP)"/>
    <property type="match status" value="1"/>
</dbReference>
<comment type="caution">
    <text evidence="3">The sequence shown here is derived from an EMBL/GenBank/DDBJ whole genome shotgun (WGS) entry which is preliminary data.</text>
</comment>
<protein>
    <recommendedName>
        <fullName evidence="5">Outer membrane protein TolC</fullName>
    </recommendedName>
</protein>
<dbReference type="InterPro" id="IPR003423">
    <property type="entry name" value="OMP_efflux"/>
</dbReference>
<proteinExistence type="inferred from homology"/>
<keyword evidence="2" id="KW-0732">Signal</keyword>
<dbReference type="PANTHER" id="PTHR30203">
    <property type="entry name" value="OUTER MEMBRANE CATION EFFLUX PROTEIN"/>
    <property type="match status" value="1"/>
</dbReference>
<dbReference type="GO" id="GO:0015562">
    <property type="term" value="F:efflux transmembrane transporter activity"/>
    <property type="evidence" value="ECO:0007669"/>
    <property type="project" value="InterPro"/>
</dbReference>